<organism evidence="1">
    <name type="scientific">Haptolina ericina</name>
    <dbReference type="NCBI Taxonomy" id="156174"/>
    <lineage>
        <taxon>Eukaryota</taxon>
        <taxon>Haptista</taxon>
        <taxon>Haptophyta</taxon>
        <taxon>Prymnesiophyceae</taxon>
        <taxon>Prymnesiales</taxon>
        <taxon>Prymnesiaceae</taxon>
        <taxon>Haptolina</taxon>
    </lineage>
</organism>
<name>A0A7S3F1E3_9EUKA</name>
<sequence length="150" mass="16669">MVDDASAADTAAEGPEVRHCLIRHSCLIRQCGSPVSFAFSSMGPQVCLFFLRALQDRIRDSAIRRALLHWRRDAAAARRRNEERRAHFFHLVPAGTAARVRRLCELRRVGSAAADPLDTHACVERWGSVTPISRPPTSCGFEAMSRAGSW</sequence>
<accession>A0A7S3F1E3</accession>
<reference evidence="1" key="1">
    <citation type="submission" date="2021-01" db="EMBL/GenBank/DDBJ databases">
        <authorList>
            <person name="Corre E."/>
            <person name="Pelletier E."/>
            <person name="Niang G."/>
            <person name="Scheremetjew M."/>
            <person name="Finn R."/>
            <person name="Kale V."/>
            <person name="Holt S."/>
            <person name="Cochrane G."/>
            <person name="Meng A."/>
            <person name="Brown T."/>
            <person name="Cohen L."/>
        </authorList>
    </citation>
    <scope>NUCLEOTIDE SEQUENCE</scope>
    <source>
        <strain evidence="1">CCMP281</strain>
    </source>
</reference>
<protein>
    <submittedName>
        <fullName evidence="1">Uncharacterized protein</fullName>
    </submittedName>
</protein>
<gene>
    <name evidence="1" type="ORF">HERI1096_LOCUS21785</name>
</gene>
<proteinExistence type="predicted"/>
<dbReference type="EMBL" id="HBHX01039166">
    <property type="protein sequence ID" value="CAE0121084.1"/>
    <property type="molecule type" value="Transcribed_RNA"/>
</dbReference>
<dbReference type="AlphaFoldDB" id="A0A7S3F1E3"/>
<evidence type="ECO:0000313" key="1">
    <source>
        <dbReference type="EMBL" id="CAE0121084.1"/>
    </source>
</evidence>